<organism evidence="2 3">
    <name type="scientific">Linnemannia gamsii</name>
    <dbReference type="NCBI Taxonomy" id="64522"/>
    <lineage>
        <taxon>Eukaryota</taxon>
        <taxon>Fungi</taxon>
        <taxon>Fungi incertae sedis</taxon>
        <taxon>Mucoromycota</taxon>
        <taxon>Mortierellomycotina</taxon>
        <taxon>Mortierellomycetes</taxon>
        <taxon>Mortierellales</taxon>
        <taxon>Mortierellaceae</taxon>
        <taxon>Linnemannia</taxon>
    </lineage>
</organism>
<evidence type="ECO:0000313" key="2">
    <source>
        <dbReference type="EMBL" id="KAG0289084.1"/>
    </source>
</evidence>
<protein>
    <submittedName>
        <fullName evidence="2">Uncharacterized protein</fullName>
    </submittedName>
</protein>
<gene>
    <name evidence="2" type="ORF">BGZ97_006574</name>
</gene>
<dbReference type="EMBL" id="JAAAIN010002916">
    <property type="protein sequence ID" value="KAG0289084.1"/>
    <property type="molecule type" value="Genomic_DNA"/>
</dbReference>
<name>A0A9P6QNW7_9FUNG</name>
<keyword evidence="3" id="KW-1185">Reference proteome</keyword>
<evidence type="ECO:0000313" key="3">
    <source>
        <dbReference type="Proteomes" id="UP000823405"/>
    </source>
</evidence>
<dbReference type="Proteomes" id="UP000823405">
    <property type="component" value="Unassembled WGS sequence"/>
</dbReference>
<proteinExistence type="predicted"/>
<feature type="region of interest" description="Disordered" evidence="1">
    <location>
        <begin position="113"/>
        <end position="151"/>
    </location>
</feature>
<feature type="non-terminal residue" evidence="2">
    <location>
        <position position="179"/>
    </location>
</feature>
<feature type="region of interest" description="Disordered" evidence="1">
    <location>
        <begin position="72"/>
        <end position="91"/>
    </location>
</feature>
<feature type="non-terminal residue" evidence="2">
    <location>
        <position position="1"/>
    </location>
</feature>
<reference evidence="2" key="1">
    <citation type="journal article" date="2020" name="Fungal Divers.">
        <title>Resolving the Mortierellaceae phylogeny through synthesis of multi-gene phylogenetics and phylogenomics.</title>
        <authorList>
            <person name="Vandepol N."/>
            <person name="Liber J."/>
            <person name="Desiro A."/>
            <person name="Na H."/>
            <person name="Kennedy M."/>
            <person name="Barry K."/>
            <person name="Grigoriev I.V."/>
            <person name="Miller A.N."/>
            <person name="O'Donnell K."/>
            <person name="Stajich J.E."/>
            <person name="Bonito G."/>
        </authorList>
    </citation>
    <scope>NUCLEOTIDE SEQUENCE</scope>
    <source>
        <strain evidence="2">NVP60</strain>
    </source>
</reference>
<sequence length="179" mass="18602">DYTAFLLAVDQVRRGYLESCIPSPEALSVLENLDEMQQSESILFLQTLAANASLSVNTSAAALANGANVAAATGTQQQQPASAKGLPSKRYSITNHPTVALNGRELMIHPASGDDSRLSNTSGSGGMIGSGVMGSGSRRSSTTQGMDGAPTTELEQQIADILLSKRGRRASLDHTGDVP</sequence>
<accession>A0A9P6QNW7</accession>
<dbReference type="OrthoDB" id="26387at2759"/>
<feature type="compositionally biased region" description="Low complexity" evidence="1">
    <location>
        <begin position="72"/>
        <end position="83"/>
    </location>
</feature>
<feature type="compositionally biased region" description="Gly residues" evidence="1">
    <location>
        <begin position="123"/>
        <end position="134"/>
    </location>
</feature>
<comment type="caution">
    <text evidence="2">The sequence shown here is derived from an EMBL/GenBank/DDBJ whole genome shotgun (WGS) entry which is preliminary data.</text>
</comment>
<feature type="compositionally biased region" description="Low complexity" evidence="1">
    <location>
        <begin position="135"/>
        <end position="146"/>
    </location>
</feature>
<evidence type="ECO:0000256" key="1">
    <source>
        <dbReference type="SAM" id="MobiDB-lite"/>
    </source>
</evidence>
<dbReference type="AlphaFoldDB" id="A0A9P6QNW7"/>